<keyword evidence="17" id="KW-1185">Reference proteome</keyword>
<sequence length="1075" mass="121919">MAGAGSPARRLPGQWGSAEAPPEQLAFLGKQREAAKTEEERQSQELLIQTKAEREKIISVWKELQGFLEEQKQLLLSRLEELERAIVRKRDEGLSKVSRKISLLSERGGEKGQQLLSRFLQGPGSTRSSREDGTSEKPELGFVELEKRLSHFSLKSAILQEALLGFKETLRLELGSDTGCRTSPTCHSRFSPAARGREVAAAELAQRPVTFEEVAVSFTREEWDLLDPYQTVLYRDVMQENYDNVTFLKFPIFTPDVIVPLKQDKELCVPHLHDSEKGEIPKGDCTAGDGMQSENEEQKMQQEDVEQREEQKAFLKIIKVEVSGSHEPEKCEETQRRLENGPGNKPSERIDKSLNTLRPHKSFKRTAPQPKTHAEGSNTCSECRKTFRNPSGLILHQRIHTGERPYECRECGKKFIARSGLARHERVHIVERPYECSECGENFVRRSHFISHKRIHTGERPDECGLDGTMVLSKRRKVDAEYRAFQEKWKNDFFFWNLNDKPTCLICMQQISVPKQYNIERHYVTNHGAKYDIYTGKVREDKLAELVNVLKQQQLIFTHSPEASAAALKASYVIAKEIASASKPFSEGEFLKNCMLKAAELVCPDRRQAFANISLSRDTIAERIGELSDNLNSQLKDKVKSFTAFSIAIDESTDITDVAQLAVFIRGVDETLKATEEFVEFIPMSNAMTEDIFNSIVGALDRLGVDWKGAVSLVTDGTPSTISTKVDVVAKFKAKLQTVAPEGEFLSFHCILHQEALCAKSLKMNNVMDVVIQTVNFIRARGLNRPQFDRLLNEMDISQGLPYHAEIQWLSQGVVLKHFFELQQEIGEFMHQEGKQVPQLQDAEWLSDLAFMADITEHLNWLNAKMQGRHKIVTDFYDSVRAFELKLQLWEKQLSNGNYAHFPTLKLVSANVRASSAERYRDKIGGLKNEFGERFRDFRKLEQDFKVFCTPFSVSASDVADELQMEIIELQCDTLLKDKFSTVSVDNFYQHLGPNYIKLKALASRILSMFGTTYVCEQVFSVVNLNKSNLCSRLTNTHLNAIVKVAVSQSLSADIDSLVKAKRCQLSGSGSTQLM</sequence>
<feature type="coiled-coil region" evidence="12">
    <location>
        <begin position="65"/>
        <end position="92"/>
    </location>
</feature>
<evidence type="ECO:0000259" key="14">
    <source>
        <dbReference type="PROSITE" id="PS50157"/>
    </source>
</evidence>
<keyword evidence="9" id="KW-0804">Transcription</keyword>
<evidence type="ECO:0000256" key="2">
    <source>
        <dbReference type="ARBA" id="ARBA00006991"/>
    </source>
</evidence>
<keyword evidence="12" id="KW-0175">Coiled coil</keyword>
<comment type="subcellular location">
    <subcellularLocation>
        <location evidence="1">Nucleus</location>
    </subcellularLocation>
</comment>
<evidence type="ECO:0000256" key="4">
    <source>
        <dbReference type="ARBA" id="ARBA00022737"/>
    </source>
</evidence>
<evidence type="ECO:0000256" key="5">
    <source>
        <dbReference type="ARBA" id="ARBA00022771"/>
    </source>
</evidence>
<evidence type="ECO:0000256" key="8">
    <source>
        <dbReference type="ARBA" id="ARBA00023125"/>
    </source>
</evidence>
<organism evidence="16 17">
    <name type="scientific">Pelusios castaneus</name>
    <name type="common">West African mud turtle</name>
    <dbReference type="NCBI Taxonomy" id="367368"/>
    <lineage>
        <taxon>Eukaryota</taxon>
        <taxon>Metazoa</taxon>
        <taxon>Chordata</taxon>
        <taxon>Craniata</taxon>
        <taxon>Vertebrata</taxon>
        <taxon>Euteleostomi</taxon>
        <taxon>Archelosauria</taxon>
        <taxon>Testudinata</taxon>
        <taxon>Testudines</taxon>
        <taxon>Pleurodira</taxon>
        <taxon>Pelomedusidae</taxon>
        <taxon>Pelusios</taxon>
    </lineage>
</organism>
<dbReference type="PANTHER" id="PTHR45913:SF5">
    <property type="entry name" value="GENERAL TRANSCRIPTION FACTOR II-I REPEAT DOMAIN-CONTAINING PROTEIN 2A-LIKE PROTEIN"/>
    <property type="match status" value="1"/>
</dbReference>
<feature type="region of interest" description="Disordered" evidence="13">
    <location>
        <begin position="273"/>
        <end position="310"/>
    </location>
</feature>
<dbReference type="Gene3D" id="3.30.160.60">
    <property type="entry name" value="Classic Zinc Finger"/>
    <property type="match status" value="3"/>
</dbReference>
<reference evidence="16" key="1">
    <citation type="submission" date="2025-08" db="UniProtKB">
        <authorList>
            <consortium name="Ensembl"/>
        </authorList>
    </citation>
    <scope>IDENTIFICATION</scope>
</reference>
<dbReference type="GO" id="GO:0003677">
    <property type="term" value="F:DNA binding"/>
    <property type="evidence" value="ECO:0007669"/>
    <property type="project" value="UniProtKB-KW"/>
</dbReference>
<dbReference type="FunFam" id="3.30.160.60:FF:002004">
    <property type="entry name" value="Zinc finger protein 473"/>
    <property type="match status" value="1"/>
</dbReference>
<dbReference type="Pfam" id="PF00096">
    <property type="entry name" value="zf-C2H2"/>
    <property type="match status" value="3"/>
</dbReference>
<proteinExistence type="inferred from homology"/>
<dbReference type="InterPro" id="IPR012337">
    <property type="entry name" value="RNaseH-like_sf"/>
</dbReference>
<feature type="region of interest" description="Disordered" evidence="13">
    <location>
        <begin position="325"/>
        <end position="380"/>
    </location>
</feature>
<protein>
    <submittedName>
        <fullName evidence="16">Uncharacterized protein</fullName>
    </submittedName>
</protein>
<evidence type="ECO:0000256" key="9">
    <source>
        <dbReference type="ARBA" id="ARBA00023163"/>
    </source>
</evidence>
<evidence type="ECO:0000313" key="16">
    <source>
        <dbReference type="Ensembl" id="ENSPCEP00000024647.1"/>
    </source>
</evidence>
<evidence type="ECO:0000256" key="7">
    <source>
        <dbReference type="ARBA" id="ARBA00023015"/>
    </source>
</evidence>
<evidence type="ECO:0000256" key="10">
    <source>
        <dbReference type="ARBA" id="ARBA00023242"/>
    </source>
</evidence>
<feature type="region of interest" description="Disordered" evidence="13">
    <location>
        <begin position="1"/>
        <end position="21"/>
    </location>
</feature>
<evidence type="ECO:0000256" key="3">
    <source>
        <dbReference type="ARBA" id="ARBA00022723"/>
    </source>
</evidence>
<keyword evidence="3" id="KW-0479">Metal-binding</keyword>
<evidence type="ECO:0000256" key="11">
    <source>
        <dbReference type="PROSITE-ProRule" id="PRU00042"/>
    </source>
</evidence>
<dbReference type="Gene3D" id="6.10.140.140">
    <property type="match status" value="1"/>
</dbReference>
<feature type="domain" description="KRAB" evidence="15">
    <location>
        <begin position="209"/>
        <end position="280"/>
    </location>
</feature>
<dbReference type="SMART" id="SM00355">
    <property type="entry name" value="ZnF_C2H2"/>
    <property type="match status" value="4"/>
</dbReference>
<reference evidence="16" key="2">
    <citation type="submission" date="2025-09" db="UniProtKB">
        <authorList>
            <consortium name="Ensembl"/>
        </authorList>
    </citation>
    <scope>IDENTIFICATION</scope>
</reference>
<dbReference type="FunFam" id="3.30.160.60:FF:000965">
    <property type="entry name" value="Neurotrophin receptor-interacting factor homolog"/>
    <property type="match status" value="1"/>
</dbReference>
<dbReference type="GO" id="GO:0005634">
    <property type="term" value="C:nucleus"/>
    <property type="evidence" value="ECO:0007669"/>
    <property type="project" value="UniProtKB-SubCell"/>
</dbReference>
<evidence type="ECO:0000256" key="13">
    <source>
        <dbReference type="SAM" id="MobiDB-lite"/>
    </source>
</evidence>
<keyword evidence="4" id="KW-0677">Repeat</keyword>
<evidence type="ECO:0000313" key="17">
    <source>
        <dbReference type="Proteomes" id="UP000694393"/>
    </source>
</evidence>
<dbReference type="CDD" id="cd07765">
    <property type="entry name" value="KRAB_A-box"/>
    <property type="match status" value="1"/>
</dbReference>
<dbReference type="SUPFAM" id="SSF53098">
    <property type="entry name" value="Ribonuclease H-like"/>
    <property type="match status" value="1"/>
</dbReference>
<dbReference type="InterPro" id="IPR013087">
    <property type="entry name" value="Znf_C2H2_type"/>
</dbReference>
<feature type="compositionally biased region" description="Basic and acidic residues" evidence="13">
    <location>
        <begin position="325"/>
        <end position="339"/>
    </location>
</feature>
<dbReference type="GO" id="GO:0006355">
    <property type="term" value="P:regulation of DNA-templated transcription"/>
    <property type="evidence" value="ECO:0007669"/>
    <property type="project" value="InterPro"/>
</dbReference>
<dbReference type="PANTHER" id="PTHR45913">
    <property type="entry name" value="EPM2A-INTERACTING PROTEIN 1"/>
    <property type="match status" value="1"/>
</dbReference>
<keyword evidence="7" id="KW-0805">Transcription regulation</keyword>
<dbReference type="SUPFAM" id="SSF57667">
    <property type="entry name" value="beta-beta-alpha zinc fingers"/>
    <property type="match status" value="2"/>
</dbReference>
<evidence type="ECO:0000256" key="1">
    <source>
        <dbReference type="ARBA" id="ARBA00004123"/>
    </source>
</evidence>
<dbReference type="InterPro" id="IPR001909">
    <property type="entry name" value="KRAB"/>
</dbReference>
<keyword evidence="5 11" id="KW-0863">Zinc-finger</keyword>
<dbReference type="PROSITE" id="PS50157">
    <property type="entry name" value="ZINC_FINGER_C2H2_2"/>
    <property type="match status" value="3"/>
</dbReference>
<dbReference type="AlphaFoldDB" id="A0A8C8SW91"/>
<dbReference type="SMART" id="SM00349">
    <property type="entry name" value="KRAB"/>
    <property type="match status" value="1"/>
</dbReference>
<dbReference type="GO" id="GO:0008270">
    <property type="term" value="F:zinc ion binding"/>
    <property type="evidence" value="ECO:0007669"/>
    <property type="project" value="UniProtKB-KW"/>
</dbReference>
<evidence type="ECO:0000256" key="12">
    <source>
        <dbReference type="SAM" id="Coils"/>
    </source>
</evidence>
<dbReference type="InterPro" id="IPR036051">
    <property type="entry name" value="KRAB_dom_sf"/>
</dbReference>
<accession>A0A8C8SW91</accession>
<feature type="domain" description="C2H2-type" evidence="14">
    <location>
        <begin position="434"/>
        <end position="461"/>
    </location>
</feature>
<dbReference type="InterPro" id="IPR036236">
    <property type="entry name" value="Znf_C2H2_sf"/>
</dbReference>
<feature type="domain" description="C2H2-type" evidence="14">
    <location>
        <begin position="406"/>
        <end position="433"/>
    </location>
</feature>
<evidence type="ECO:0000256" key="6">
    <source>
        <dbReference type="ARBA" id="ARBA00022833"/>
    </source>
</evidence>
<dbReference type="PROSITE" id="PS50805">
    <property type="entry name" value="KRAB"/>
    <property type="match status" value="1"/>
</dbReference>
<keyword evidence="6" id="KW-0862">Zinc</keyword>
<comment type="similarity">
    <text evidence="2">Belongs to the krueppel C2H2-type zinc-finger protein family.</text>
</comment>
<dbReference type="FunFam" id="3.30.160.60:FF:000053">
    <property type="entry name" value="zinc finger protein 182 isoform X1"/>
    <property type="match status" value="1"/>
</dbReference>
<feature type="compositionally biased region" description="Basic and acidic residues" evidence="13">
    <location>
        <begin position="273"/>
        <end position="282"/>
    </location>
</feature>
<dbReference type="Ensembl" id="ENSPCET00000025466.1">
    <property type="protein sequence ID" value="ENSPCEP00000024647.1"/>
    <property type="gene ID" value="ENSPCEG00000018615.1"/>
</dbReference>
<dbReference type="Proteomes" id="UP000694393">
    <property type="component" value="Unplaced"/>
</dbReference>
<keyword evidence="8" id="KW-0238">DNA-binding</keyword>
<dbReference type="SUPFAM" id="SSF109640">
    <property type="entry name" value="KRAB domain (Kruppel-associated box)"/>
    <property type="match status" value="1"/>
</dbReference>
<dbReference type="Pfam" id="PF01352">
    <property type="entry name" value="KRAB"/>
    <property type="match status" value="1"/>
</dbReference>
<name>A0A8C8SW91_9SAUR</name>
<evidence type="ECO:0000259" key="15">
    <source>
        <dbReference type="PROSITE" id="PS50805"/>
    </source>
</evidence>
<feature type="domain" description="C2H2-type" evidence="14">
    <location>
        <begin position="378"/>
        <end position="405"/>
    </location>
</feature>
<keyword evidence="10" id="KW-0539">Nucleus</keyword>
<dbReference type="PROSITE" id="PS00028">
    <property type="entry name" value="ZINC_FINGER_C2H2_1"/>
    <property type="match status" value="3"/>
</dbReference>